<dbReference type="EMBL" id="LT859958">
    <property type="protein sequence ID" value="SMX53627.1"/>
    <property type="molecule type" value="Genomic_DNA"/>
</dbReference>
<dbReference type="KEGG" id="abat:CFX1CAM_0561"/>
<protein>
    <submittedName>
        <fullName evidence="1">Uncharacterized protein</fullName>
    </submittedName>
</protein>
<organism evidence="1 2">
    <name type="scientific">Candidatus Brevifilum fermentans</name>
    <dbReference type="NCBI Taxonomy" id="1986204"/>
    <lineage>
        <taxon>Bacteria</taxon>
        <taxon>Bacillati</taxon>
        <taxon>Chloroflexota</taxon>
        <taxon>Anaerolineae</taxon>
        <taxon>Anaerolineales</taxon>
        <taxon>Anaerolineaceae</taxon>
        <taxon>Candidatus Brevifilum</taxon>
    </lineage>
</organism>
<dbReference type="AlphaFoldDB" id="A0A1Y6K446"/>
<evidence type="ECO:0000313" key="1">
    <source>
        <dbReference type="EMBL" id="SMX53627.1"/>
    </source>
</evidence>
<proteinExistence type="predicted"/>
<dbReference type="RefSeq" id="WP_087861554.1">
    <property type="nucleotide sequence ID" value="NZ_LT859958.1"/>
</dbReference>
<reference evidence="2" key="1">
    <citation type="submission" date="2017-05" db="EMBL/GenBank/DDBJ databases">
        <authorList>
            <person name="Kirkegaard R."/>
            <person name="Mcilroy J S."/>
        </authorList>
    </citation>
    <scope>NUCLEOTIDE SEQUENCE [LARGE SCALE GENOMIC DNA]</scope>
</reference>
<gene>
    <name evidence="1" type="ORF">CFX1CAM_0561</name>
</gene>
<dbReference type="Proteomes" id="UP000195514">
    <property type="component" value="Chromosome I"/>
</dbReference>
<evidence type="ECO:0000313" key="2">
    <source>
        <dbReference type="Proteomes" id="UP000195514"/>
    </source>
</evidence>
<name>A0A1Y6K446_9CHLR</name>
<accession>A0A1Y6K446</accession>
<keyword evidence="2" id="KW-1185">Reference proteome</keyword>
<sequence length="121" mass="13093">MTRKAQAGDPSDFYSGHFTRAELADLDRALGDSLRGEIGMLRTVMRRFFERVSQEADDSKALAEALRVLGLSVTRLARVIQAERELQAGGTDDLGDALTRSMAAVLEELRGATAGERGSHG</sequence>